<accession>M7ZDX8</accession>
<dbReference type="AlphaFoldDB" id="M7ZDX8"/>
<sequence>MARGQDTEPQDRFTTEANNSKHNPNSRKVASGQQDPTGPEDVVKEMPHQCTLRPKGPRSKWRPILAPSTVVGLEQPEQRLQGGNDAIAPSLPEPVSWI</sequence>
<feature type="region of interest" description="Disordered" evidence="1">
    <location>
        <begin position="79"/>
        <end position="98"/>
    </location>
</feature>
<protein>
    <submittedName>
        <fullName evidence="2">Uncharacterized protein</fullName>
    </submittedName>
</protein>
<reference evidence="2" key="1">
    <citation type="journal article" date="2013" name="Nature">
        <title>Draft genome of the wheat A-genome progenitor Triticum urartu.</title>
        <authorList>
            <person name="Ling H.Q."/>
            <person name="Zhao S."/>
            <person name="Liu D."/>
            <person name="Wang J."/>
            <person name="Sun H."/>
            <person name="Zhang C."/>
            <person name="Fan H."/>
            <person name="Li D."/>
            <person name="Dong L."/>
            <person name="Tao Y."/>
            <person name="Gao C."/>
            <person name="Wu H."/>
            <person name="Li Y."/>
            <person name="Cui Y."/>
            <person name="Guo X."/>
            <person name="Zheng S."/>
            <person name="Wang B."/>
            <person name="Yu K."/>
            <person name="Liang Q."/>
            <person name="Yang W."/>
            <person name="Lou X."/>
            <person name="Chen J."/>
            <person name="Feng M."/>
            <person name="Jian J."/>
            <person name="Zhang X."/>
            <person name="Luo G."/>
            <person name="Jiang Y."/>
            <person name="Liu J."/>
            <person name="Wang Z."/>
            <person name="Sha Y."/>
            <person name="Zhang B."/>
            <person name="Wu H."/>
            <person name="Tang D."/>
            <person name="Shen Q."/>
            <person name="Xue P."/>
            <person name="Zou S."/>
            <person name="Wang X."/>
            <person name="Liu X."/>
            <person name="Wang F."/>
            <person name="Yang Y."/>
            <person name="An X."/>
            <person name="Dong Z."/>
            <person name="Zhang K."/>
            <person name="Zhang X."/>
            <person name="Luo M.C."/>
            <person name="Dvorak J."/>
            <person name="Tong Y."/>
            <person name="Wang J."/>
            <person name="Yang H."/>
            <person name="Li Z."/>
            <person name="Wang D."/>
            <person name="Zhang A."/>
            <person name="Wang J."/>
        </authorList>
    </citation>
    <scope>NUCLEOTIDE SEQUENCE</scope>
</reference>
<name>M7ZDX8_TRIUA</name>
<evidence type="ECO:0000313" key="2">
    <source>
        <dbReference type="EMBL" id="EMS46304.1"/>
    </source>
</evidence>
<feature type="compositionally biased region" description="Polar residues" evidence="1">
    <location>
        <begin position="15"/>
        <end position="36"/>
    </location>
</feature>
<evidence type="ECO:0000256" key="1">
    <source>
        <dbReference type="SAM" id="MobiDB-lite"/>
    </source>
</evidence>
<proteinExistence type="predicted"/>
<dbReference type="EMBL" id="KD275893">
    <property type="protein sequence ID" value="EMS46304.1"/>
    <property type="molecule type" value="Genomic_DNA"/>
</dbReference>
<feature type="region of interest" description="Disordered" evidence="1">
    <location>
        <begin position="1"/>
        <end position="62"/>
    </location>
</feature>
<organism evidence="2">
    <name type="scientific">Triticum urartu</name>
    <name type="common">Red wild einkorn</name>
    <name type="synonym">Crithodium urartu</name>
    <dbReference type="NCBI Taxonomy" id="4572"/>
    <lineage>
        <taxon>Eukaryota</taxon>
        <taxon>Viridiplantae</taxon>
        <taxon>Streptophyta</taxon>
        <taxon>Embryophyta</taxon>
        <taxon>Tracheophyta</taxon>
        <taxon>Spermatophyta</taxon>
        <taxon>Magnoliopsida</taxon>
        <taxon>Liliopsida</taxon>
        <taxon>Poales</taxon>
        <taxon>Poaceae</taxon>
        <taxon>BOP clade</taxon>
        <taxon>Pooideae</taxon>
        <taxon>Triticodae</taxon>
        <taxon>Triticeae</taxon>
        <taxon>Triticinae</taxon>
        <taxon>Triticum</taxon>
    </lineage>
</organism>
<feature type="compositionally biased region" description="Basic and acidic residues" evidence="1">
    <location>
        <begin position="1"/>
        <end position="14"/>
    </location>
</feature>
<gene>
    <name evidence="2" type="ORF">TRIUR3_16835</name>
</gene>